<dbReference type="EMBL" id="QGKV02000299">
    <property type="protein sequence ID" value="KAF3595737.1"/>
    <property type="molecule type" value="Genomic_DNA"/>
</dbReference>
<gene>
    <name evidence="1" type="ORF">DY000_02026804</name>
</gene>
<comment type="caution">
    <text evidence="1">The sequence shown here is derived from an EMBL/GenBank/DDBJ whole genome shotgun (WGS) entry which is preliminary data.</text>
</comment>
<organism evidence="1 2">
    <name type="scientific">Brassica cretica</name>
    <name type="common">Mustard</name>
    <dbReference type="NCBI Taxonomy" id="69181"/>
    <lineage>
        <taxon>Eukaryota</taxon>
        <taxon>Viridiplantae</taxon>
        <taxon>Streptophyta</taxon>
        <taxon>Embryophyta</taxon>
        <taxon>Tracheophyta</taxon>
        <taxon>Spermatophyta</taxon>
        <taxon>Magnoliopsida</taxon>
        <taxon>eudicotyledons</taxon>
        <taxon>Gunneridae</taxon>
        <taxon>Pentapetalae</taxon>
        <taxon>rosids</taxon>
        <taxon>malvids</taxon>
        <taxon>Brassicales</taxon>
        <taxon>Brassicaceae</taxon>
        <taxon>Brassiceae</taxon>
        <taxon>Brassica</taxon>
    </lineage>
</organism>
<reference evidence="1 2" key="1">
    <citation type="journal article" date="2020" name="BMC Genomics">
        <title>Intraspecific diversification of the crop wild relative Brassica cretica Lam. using demographic model selection.</title>
        <authorList>
            <person name="Kioukis A."/>
            <person name="Michalopoulou V.A."/>
            <person name="Briers L."/>
            <person name="Pirintsos S."/>
            <person name="Studholme D.J."/>
            <person name="Pavlidis P."/>
            <person name="Sarris P.F."/>
        </authorList>
    </citation>
    <scope>NUCLEOTIDE SEQUENCE [LARGE SCALE GENOMIC DNA]</scope>
    <source>
        <strain evidence="2">cv. PFS-1207/04</strain>
    </source>
</reference>
<accession>A0ABQ7EFD1</accession>
<evidence type="ECO:0000313" key="1">
    <source>
        <dbReference type="EMBL" id="KAF3595737.1"/>
    </source>
</evidence>
<protein>
    <submittedName>
        <fullName evidence="1">Uncharacterized protein</fullName>
    </submittedName>
</protein>
<keyword evidence="2" id="KW-1185">Reference proteome</keyword>
<dbReference type="Proteomes" id="UP000266723">
    <property type="component" value="Unassembled WGS sequence"/>
</dbReference>
<evidence type="ECO:0000313" key="2">
    <source>
        <dbReference type="Proteomes" id="UP000266723"/>
    </source>
</evidence>
<name>A0ABQ7EFD1_BRACR</name>
<sequence length="79" mass="8930">MVEVRLLRFWEARNSKRGGHLMVVGMLILDSKARSCPQHRCEPSSHLPVTLEGACSKFSMSGFDITRHGWEDLHPPGQD</sequence>
<proteinExistence type="predicted"/>